<name>A0ACB9T430_HOLOL</name>
<comment type="caution">
    <text evidence="1">The sequence shown here is derived from an EMBL/GenBank/DDBJ whole genome shotgun (WGS) entry which is preliminary data.</text>
</comment>
<accession>A0ACB9T430</accession>
<dbReference type="EMBL" id="CM043019">
    <property type="protein sequence ID" value="KAI4461566.1"/>
    <property type="molecule type" value="Genomic_DNA"/>
</dbReference>
<evidence type="ECO:0000313" key="1">
    <source>
        <dbReference type="EMBL" id="KAI4461566.1"/>
    </source>
</evidence>
<proteinExistence type="predicted"/>
<gene>
    <name evidence="1" type="ORF">MML48_5g00021124</name>
</gene>
<sequence>MTENPQYDELLGGNQELPGSIRLLHFTAARYKEIRALKQALISAKGTKLAFQKLPIHMRRRVMSHNAKRLPRRLREIHKNQLNKSGLGTKQKRPSRKYRRRPQNLVAEYTRRQRTCKWLETHIWHAKRFHMTEKWGYKLPYSACDKAFRACYRASAKYCLLEDISYVSCIELRAEKDYIIDHFSKICDKNVNLGIGAKAFINGKREGKLTLFSSGIPLGEVNFHWMATNSKDVIGTLWIWAHAAFFNSVLNTLVNLFNLQLENDSIYDNHYRNHDNNISLYDLRYELNRFRLTGPLSHAILQKCLIPGNVYNSDKWYKLYEYNEEFQNIHISQANYWKSLENISSPAGISPHIIISLVASDPRYNMPKKRTRAFVNNSQIPSLCTIPEDISISPIWNSAIRKFLRENKVSNYEFCESRRNLLVPGSIQETSPMLVPYLLVQRPGNRSGFCDGWDIIIPSGWAQPTWLTFIMWGARAGGLREAESNLFEMGLPYTLQPDMKAGEIEDLRYTNLYKERYFSLPPNKRMNYNKFSIASPFECKWKILLKDWNCFPNGANHFYVLRDRILLRKIQDNLIRKSWIGKLDVNFQVPYIVPVKLVLLDKGTPKRYSIICLPKQDDLNKAVHVKEPNRIDANQVERNHLRRSHKLLLKKLSRYRKRCRLLGKKYTPKSVYLEEYKKKIASLWIPDVQSQIRQSCSREVIGWVTKGDFSFSIGRSAAVGYVVMASLPALFSSTSNKVLVRNISSRQYRLATLEIIL</sequence>
<dbReference type="Proteomes" id="UP001056778">
    <property type="component" value="Chromosome 5"/>
</dbReference>
<organism evidence="1 2">
    <name type="scientific">Holotrichia oblita</name>
    <name type="common">Chafer beetle</name>
    <dbReference type="NCBI Taxonomy" id="644536"/>
    <lineage>
        <taxon>Eukaryota</taxon>
        <taxon>Metazoa</taxon>
        <taxon>Ecdysozoa</taxon>
        <taxon>Arthropoda</taxon>
        <taxon>Hexapoda</taxon>
        <taxon>Insecta</taxon>
        <taxon>Pterygota</taxon>
        <taxon>Neoptera</taxon>
        <taxon>Endopterygota</taxon>
        <taxon>Coleoptera</taxon>
        <taxon>Polyphaga</taxon>
        <taxon>Scarabaeiformia</taxon>
        <taxon>Scarabaeidae</taxon>
        <taxon>Melolonthinae</taxon>
        <taxon>Holotrichia</taxon>
    </lineage>
</organism>
<protein>
    <submittedName>
        <fullName evidence="1">Ribonucleases p/mrp protein subunit pop1</fullName>
    </submittedName>
</protein>
<reference evidence="1" key="1">
    <citation type="submission" date="2022-04" db="EMBL/GenBank/DDBJ databases">
        <title>Chromosome-scale genome assembly of Holotrichia oblita Faldermann.</title>
        <authorList>
            <person name="Rongchong L."/>
        </authorList>
    </citation>
    <scope>NUCLEOTIDE SEQUENCE</scope>
    <source>
        <strain evidence="1">81SQS9</strain>
    </source>
</reference>
<evidence type="ECO:0000313" key="2">
    <source>
        <dbReference type="Proteomes" id="UP001056778"/>
    </source>
</evidence>
<keyword evidence="2" id="KW-1185">Reference proteome</keyword>